<feature type="compositionally biased region" description="Polar residues" evidence="1">
    <location>
        <begin position="231"/>
        <end position="240"/>
    </location>
</feature>
<name>A0AAX4HBJ8_9ASCO</name>
<gene>
    <name evidence="3" type="ORF">PUMCH_003272</name>
</gene>
<feature type="region of interest" description="Disordered" evidence="1">
    <location>
        <begin position="205"/>
        <end position="240"/>
    </location>
</feature>
<feature type="compositionally biased region" description="Polar residues" evidence="1">
    <location>
        <begin position="206"/>
        <end position="216"/>
    </location>
</feature>
<evidence type="ECO:0000256" key="1">
    <source>
        <dbReference type="SAM" id="MobiDB-lite"/>
    </source>
</evidence>
<dbReference type="KEGG" id="asau:88174336"/>
<dbReference type="InterPro" id="IPR058933">
    <property type="entry name" value="YMC020W-like_ab_hydrolase"/>
</dbReference>
<evidence type="ECO:0000313" key="3">
    <source>
        <dbReference type="EMBL" id="WPK25934.1"/>
    </source>
</evidence>
<evidence type="ECO:0000259" key="2">
    <source>
        <dbReference type="Pfam" id="PF26147"/>
    </source>
</evidence>
<dbReference type="Proteomes" id="UP001338582">
    <property type="component" value="Chromosome 4"/>
</dbReference>
<dbReference type="EMBL" id="CP138897">
    <property type="protein sequence ID" value="WPK25934.1"/>
    <property type="molecule type" value="Genomic_DNA"/>
</dbReference>
<proteinExistence type="predicted"/>
<dbReference type="AlphaFoldDB" id="A0AAX4HBJ8"/>
<dbReference type="InterPro" id="IPR058934">
    <property type="entry name" value="YMC020W-like"/>
</dbReference>
<dbReference type="PANTHER" id="PTHR47349:SF1">
    <property type="entry name" value="AER328WP"/>
    <property type="match status" value="1"/>
</dbReference>
<evidence type="ECO:0000313" key="4">
    <source>
        <dbReference type="Proteomes" id="UP001338582"/>
    </source>
</evidence>
<feature type="region of interest" description="Disordered" evidence="1">
    <location>
        <begin position="1"/>
        <end position="37"/>
    </location>
</feature>
<dbReference type="PANTHER" id="PTHR47349">
    <property type="entry name" value="CHROMOSOME 8, WHOLE GENOME SHOTGUN SEQUENCE"/>
    <property type="match status" value="1"/>
</dbReference>
<accession>A0AAX4HBJ8</accession>
<reference evidence="3 4" key="1">
    <citation type="submission" date="2023-10" db="EMBL/GenBank/DDBJ databases">
        <title>Draft Genome Sequence of Candida saopaulonensis from a very Premature Infant with Sepsis.</title>
        <authorList>
            <person name="Ning Y."/>
            <person name="Dai R."/>
            <person name="Xiao M."/>
            <person name="Xu Y."/>
            <person name="Yan Q."/>
            <person name="Zhang L."/>
        </authorList>
    </citation>
    <scope>NUCLEOTIDE SEQUENCE [LARGE SCALE GENOMIC DNA]</scope>
    <source>
        <strain evidence="3 4">19XY460</strain>
    </source>
</reference>
<feature type="compositionally biased region" description="Polar residues" evidence="1">
    <location>
        <begin position="1"/>
        <end position="10"/>
    </location>
</feature>
<sequence length="706" mass="78377">MSETGTTSWWPQFGGKAPNPESADVPTPPVDLPNQSTIVSKSTTKSYGLWNWGNAEQTPDLQTNEVNGTTQLASTVPKQDEQSWWWYKSLTTIVPDPKNAIDAKNETSSSSEPTGYFGSWLLWNVFLSGQIVDPESDMEDQQSAELYREAKQVLENSRDSCHYAISGFYGSSDVELAVTGTKTATHPVKYNHKKKPAIPSELFERSMTTPRPSRANSPHPVGDQKPDHSVRGNNFGSNGTRKALDSSLQMQQMGFNLNNQESISSNSSIRSVHVNTDLSNPSAVLPDLADNFREITMTTKIRLIGESVLYGPDSSEKHLYSSTKRSIALKKKKIGKKAVVISLHSFLPTKFVKLIIGQSTGNALKFADYTLQAISSWLDEHESQVGSIQHISLEGFGTISSRSNNSFDLLQNWSEQINSAELVFFVANSAAVPALVLLALKMFQSEIFDLSDKKIGLLSMAGAILGPCIGLDTKVVIRAYTQSENEIINELFDLQKINSNLSLSIKDAFHCLCSNNTKITLAGSISDQFIPLYSSLGQELQHPNIFRCIFVNENCEVPPFIVKLILIILIMENVGHGDHNLISILLELTQAASQLPGSHGKIYSNSSIYEAGVKFALETTSVRQQRETKTVDTPNTSDSERSLYHLPWCVRGLLNDLMHIKHINNLGLLGELQRHYLKWEPTTKHWRTVKHCFAAFEDLTVEDILL</sequence>
<protein>
    <recommendedName>
        <fullName evidence="2">YMC020W-like alpha/beta hydrolase domain-containing protein</fullName>
    </recommendedName>
</protein>
<dbReference type="GeneID" id="88174336"/>
<dbReference type="Pfam" id="PF26147">
    <property type="entry name" value="AB_HYDROLASE_YMC0-YMC35"/>
    <property type="match status" value="1"/>
</dbReference>
<feature type="domain" description="YMC020W-like alpha/beta hydrolase" evidence="2">
    <location>
        <begin position="285"/>
        <end position="655"/>
    </location>
</feature>
<keyword evidence="4" id="KW-1185">Reference proteome</keyword>
<organism evidence="3 4">
    <name type="scientific">Australozyma saopauloensis</name>
    <dbReference type="NCBI Taxonomy" id="291208"/>
    <lineage>
        <taxon>Eukaryota</taxon>
        <taxon>Fungi</taxon>
        <taxon>Dikarya</taxon>
        <taxon>Ascomycota</taxon>
        <taxon>Saccharomycotina</taxon>
        <taxon>Pichiomycetes</taxon>
        <taxon>Metschnikowiaceae</taxon>
        <taxon>Australozyma</taxon>
    </lineage>
</organism>
<dbReference type="RefSeq" id="XP_062878316.1">
    <property type="nucleotide sequence ID" value="XM_063022246.1"/>
</dbReference>